<dbReference type="FunFam" id="3.40.50.150:FF:000013">
    <property type="entry name" value="Spermidine synthase"/>
    <property type="match status" value="1"/>
</dbReference>
<dbReference type="Proteomes" id="UP001061958">
    <property type="component" value="Unassembled WGS sequence"/>
</dbReference>
<dbReference type="NCBIfam" id="NF037959">
    <property type="entry name" value="MFS_SpdSyn"/>
    <property type="match status" value="1"/>
</dbReference>
<evidence type="ECO:0000313" key="6">
    <source>
        <dbReference type="EMBL" id="GJQ09228.1"/>
    </source>
</evidence>
<dbReference type="GO" id="GO:0008295">
    <property type="term" value="P:spermidine biosynthetic process"/>
    <property type="evidence" value="ECO:0007669"/>
    <property type="project" value="TreeGrafter"/>
</dbReference>
<dbReference type="NCBIfam" id="NF002010">
    <property type="entry name" value="PRK00811.1"/>
    <property type="match status" value="1"/>
</dbReference>
<dbReference type="Pfam" id="PF17284">
    <property type="entry name" value="Spermine_synt_N"/>
    <property type="match status" value="1"/>
</dbReference>
<evidence type="ECO:0000256" key="3">
    <source>
        <dbReference type="PROSITE-ProRule" id="PRU00354"/>
    </source>
</evidence>
<dbReference type="CDD" id="cd02440">
    <property type="entry name" value="AdoMet_MTases"/>
    <property type="match status" value="1"/>
</dbReference>
<dbReference type="InterPro" id="IPR037163">
    <property type="entry name" value="Spermidine_synt_N_sf"/>
</dbReference>
<dbReference type="PANTHER" id="PTHR11558:SF11">
    <property type="entry name" value="SPERMIDINE SYNTHASE"/>
    <property type="match status" value="1"/>
</dbReference>
<keyword evidence="3" id="KW-0620">Polyamine biosynthesis</keyword>
<feature type="domain" description="PABS" evidence="5">
    <location>
        <begin position="20"/>
        <end position="255"/>
    </location>
</feature>
<dbReference type="EMBL" id="BQMJ01000007">
    <property type="protein sequence ID" value="GJQ09228.1"/>
    <property type="molecule type" value="Genomic_DNA"/>
</dbReference>
<name>A0A9C7PR58_9RHOD</name>
<dbReference type="OrthoDB" id="38125at2759"/>
<dbReference type="InterPro" id="IPR001045">
    <property type="entry name" value="Spermi_synthase"/>
</dbReference>
<gene>
    <name evidence="6" type="ORF">GpartN1_g1019.t1</name>
</gene>
<protein>
    <recommendedName>
        <fullName evidence="5">PABS domain-containing protein</fullName>
    </recommendedName>
</protein>
<dbReference type="PANTHER" id="PTHR11558">
    <property type="entry name" value="SPERMIDINE/SPERMINE SYNTHASE"/>
    <property type="match status" value="1"/>
</dbReference>
<reference evidence="6" key="2">
    <citation type="submission" date="2022-01" db="EMBL/GenBank/DDBJ databases">
        <authorList>
            <person name="Hirooka S."/>
            <person name="Miyagishima S.Y."/>
        </authorList>
    </citation>
    <scope>NUCLEOTIDE SEQUENCE</scope>
    <source>
        <strain evidence="6">NBRC 102759</strain>
    </source>
</reference>
<dbReference type="NCBIfam" id="TIGR00417">
    <property type="entry name" value="speE"/>
    <property type="match status" value="1"/>
</dbReference>
<dbReference type="InterPro" id="IPR030373">
    <property type="entry name" value="PABS_CS"/>
</dbReference>
<keyword evidence="7" id="KW-1185">Reference proteome</keyword>
<feature type="active site" description="Proton acceptor" evidence="3">
    <location>
        <position position="175"/>
    </location>
</feature>
<keyword evidence="2 3" id="KW-0808">Transferase</keyword>
<evidence type="ECO:0000256" key="1">
    <source>
        <dbReference type="ARBA" id="ARBA00007867"/>
    </source>
</evidence>
<evidence type="ECO:0000259" key="5">
    <source>
        <dbReference type="PROSITE" id="PS51006"/>
    </source>
</evidence>
<evidence type="ECO:0000313" key="7">
    <source>
        <dbReference type="Proteomes" id="UP001061958"/>
    </source>
</evidence>
<dbReference type="PROSITE" id="PS01330">
    <property type="entry name" value="PABS_1"/>
    <property type="match status" value="1"/>
</dbReference>
<organism evidence="6 7">
    <name type="scientific">Galdieria partita</name>
    <dbReference type="NCBI Taxonomy" id="83374"/>
    <lineage>
        <taxon>Eukaryota</taxon>
        <taxon>Rhodophyta</taxon>
        <taxon>Bangiophyceae</taxon>
        <taxon>Galdieriales</taxon>
        <taxon>Galdieriaceae</taxon>
        <taxon>Galdieria</taxon>
    </lineage>
</organism>
<dbReference type="GO" id="GO:0005829">
    <property type="term" value="C:cytosol"/>
    <property type="evidence" value="ECO:0007669"/>
    <property type="project" value="TreeGrafter"/>
</dbReference>
<evidence type="ECO:0000256" key="4">
    <source>
        <dbReference type="RuleBase" id="RU003836"/>
    </source>
</evidence>
<reference evidence="6" key="1">
    <citation type="journal article" date="2022" name="Proc. Natl. Acad. Sci. U.S.A.">
        <title>Life cycle and functional genomics of the unicellular red alga Galdieria for elucidating algal and plant evolution and industrial use.</title>
        <authorList>
            <person name="Hirooka S."/>
            <person name="Itabashi T."/>
            <person name="Ichinose T.M."/>
            <person name="Onuma R."/>
            <person name="Fujiwara T."/>
            <person name="Yamashita S."/>
            <person name="Jong L.W."/>
            <person name="Tomita R."/>
            <person name="Iwane A.H."/>
            <person name="Miyagishima S.Y."/>
        </authorList>
    </citation>
    <scope>NUCLEOTIDE SEQUENCE</scope>
    <source>
        <strain evidence="6">NBRC 102759</strain>
    </source>
</reference>
<dbReference type="Gene3D" id="2.30.140.10">
    <property type="entry name" value="Spermidine synthase, tetramerisation domain"/>
    <property type="match status" value="1"/>
</dbReference>
<dbReference type="FunFam" id="2.30.140.10:FF:000001">
    <property type="entry name" value="SPE3p Spermidine synthase"/>
    <property type="match status" value="1"/>
</dbReference>
<comment type="similarity">
    <text evidence="1 4">Belongs to the spermidine/spermine synthase family.</text>
</comment>
<dbReference type="AlphaFoldDB" id="A0A9C7PR58"/>
<evidence type="ECO:0000256" key="2">
    <source>
        <dbReference type="ARBA" id="ARBA00022679"/>
    </source>
</evidence>
<dbReference type="Gene3D" id="3.40.50.150">
    <property type="entry name" value="Vaccinia Virus protein VP39"/>
    <property type="match status" value="1"/>
</dbReference>
<dbReference type="SUPFAM" id="SSF53335">
    <property type="entry name" value="S-adenosyl-L-methionine-dependent methyltransferases"/>
    <property type="match status" value="1"/>
</dbReference>
<dbReference type="PROSITE" id="PS51006">
    <property type="entry name" value="PABS_2"/>
    <property type="match status" value="1"/>
</dbReference>
<proteinExistence type="inferred from homology"/>
<dbReference type="Pfam" id="PF01564">
    <property type="entry name" value="Spermine_synth"/>
    <property type="match status" value="1"/>
</dbReference>
<sequence>MDSDSSNQQLHLNHHEQLNTNWFIERSVLWPGQAQSLQIEQVLFSEKSDFQDILVFKSKTYGTVLVLDGVIQVTERDEFAYQEMIVHLPMFSHHCPERVLVIGGGDGGVIREVLKHDCVREIVLCEIDSMVVDVCKTYLPQLAAGLEDPRVKIEYRDGAEYLRQHPQSFDVIITDSSDPVGPADVLFQRPFYESLYTALKPEGICCCQAESIWLHMDLIRPLLDTCRKIFATVSYAYTMIPTYPGGQIGFAICSKSAREDIRKPLRKPDTTLLQTLKYYCPEIHQAAFVLPLFAKRELEDYS</sequence>
<dbReference type="InterPro" id="IPR029063">
    <property type="entry name" value="SAM-dependent_MTases_sf"/>
</dbReference>
<dbReference type="HAMAP" id="MF_00198">
    <property type="entry name" value="Spermidine_synth"/>
    <property type="match status" value="1"/>
</dbReference>
<accession>A0A9C7PR58</accession>
<dbReference type="GO" id="GO:0004766">
    <property type="term" value="F:spermidine synthase activity"/>
    <property type="evidence" value="ECO:0007669"/>
    <property type="project" value="TreeGrafter"/>
</dbReference>
<dbReference type="InterPro" id="IPR035246">
    <property type="entry name" value="Spermidine_synt_N"/>
</dbReference>
<dbReference type="InterPro" id="IPR030374">
    <property type="entry name" value="PABS"/>
</dbReference>
<comment type="caution">
    <text evidence="6">The sequence shown here is derived from an EMBL/GenBank/DDBJ whole genome shotgun (WGS) entry which is preliminary data.</text>
</comment>